<sequence length="221" mass="25278">MRLTAVLETLFRRRSCTTINTSYAVLRRRYCSTINTSYAVLRRRSSSTTKSMWYPGITRDTRYIDPSNPIASSLHTQILTQLYEHSVNSGSRVLMCNLGCRVRPGKPAEPNHLDLVKSLIEDGELDAAVSITRQFISKTGFHDDEICDLVLEAMYNAGRYEDVLRLFEFYLQKNPLRLSDKVCVPISQRSYCILIKTHFATGHPHWALDIFQVAKIDCPDP</sequence>
<feature type="non-terminal residue" evidence="1">
    <location>
        <position position="221"/>
    </location>
</feature>
<organism evidence="1 2">
    <name type="scientific">Thalictrum thalictroides</name>
    <name type="common">Rue-anemone</name>
    <name type="synonym">Anemone thalictroides</name>
    <dbReference type="NCBI Taxonomy" id="46969"/>
    <lineage>
        <taxon>Eukaryota</taxon>
        <taxon>Viridiplantae</taxon>
        <taxon>Streptophyta</taxon>
        <taxon>Embryophyta</taxon>
        <taxon>Tracheophyta</taxon>
        <taxon>Spermatophyta</taxon>
        <taxon>Magnoliopsida</taxon>
        <taxon>Ranunculales</taxon>
        <taxon>Ranunculaceae</taxon>
        <taxon>Thalictroideae</taxon>
        <taxon>Thalictrum</taxon>
    </lineage>
</organism>
<evidence type="ECO:0008006" key="3">
    <source>
        <dbReference type="Google" id="ProtNLM"/>
    </source>
</evidence>
<comment type="caution">
    <text evidence="1">The sequence shown here is derived from an EMBL/GenBank/DDBJ whole genome shotgun (WGS) entry which is preliminary data.</text>
</comment>
<evidence type="ECO:0000313" key="2">
    <source>
        <dbReference type="Proteomes" id="UP000554482"/>
    </source>
</evidence>
<keyword evidence="2" id="KW-1185">Reference proteome</keyword>
<dbReference type="Gene3D" id="1.25.40.10">
    <property type="entry name" value="Tetratricopeptide repeat domain"/>
    <property type="match status" value="1"/>
</dbReference>
<protein>
    <recommendedName>
        <fullName evidence="3">Pentatricopeptide repeat-containing protein</fullName>
    </recommendedName>
</protein>
<accession>A0A7J6W4I7</accession>
<dbReference type="InterPro" id="IPR011990">
    <property type="entry name" value="TPR-like_helical_dom_sf"/>
</dbReference>
<dbReference type="EMBL" id="JABWDY010022221">
    <property type="protein sequence ID" value="KAF5191877.1"/>
    <property type="molecule type" value="Genomic_DNA"/>
</dbReference>
<dbReference type="AlphaFoldDB" id="A0A7J6W4I7"/>
<name>A0A7J6W4I7_THATH</name>
<reference evidence="1 2" key="1">
    <citation type="submission" date="2020-06" db="EMBL/GenBank/DDBJ databases">
        <title>Transcriptomic and genomic resources for Thalictrum thalictroides and T. hernandezii: Facilitating candidate gene discovery in an emerging model plant lineage.</title>
        <authorList>
            <person name="Arias T."/>
            <person name="Riano-Pachon D.M."/>
            <person name="Di Stilio V.S."/>
        </authorList>
    </citation>
    <scope>NUCLEOTIDE SEQUENCE [LARGE SCALE GENOMIC DNA]</scope>
    <source>
        <strain evidence="2">cv. WT478/WT964</strain>
        <tissue evidence="1">Leaves</tissue>
    </source>
</reference>
<proteinExistence type="predicted"/>
<gene>
    <name evidence="1" type="ORF">FRX31_018536</name>
</gene>
<evidence type="ECO:0000313" key="1">
    <source>
        <dbReference type="EMBL" id="KAF5191877.1"/>
    </source>
</evidence>
<dbReference type="Proteomes" id="UP000554482">
    <property type="component" value="Unassembled WGS sequence"/>
</dbReference>